<comment type="caution">
    <text evidence="1">The sequence shown here is derived from an EMBL/GenBank/DDBJ whole genome shotgun (WGS) entry which is preliminary data.</text>
</comment>
<proteinExistence type="predicted"/>
<dbReference type="AlphaFoldDB" id="A0A1R1AVV7"/>
<dbReference type="RefSeq" id="WP_076325131.1">
    <property type="nucleotide sequence ID" value="NZ_MRTF01000009.1"/>
</dbReference>
<organism evidence="1 2">
    <name type="scientific">Paenibacillus lautus</name>
    <name type="common">Bacillus lautus</name>
    <dbReference type="NCBI Taxonomy" id="1401"/>
    <lineage>
        <taxon>Bacteria</taxon>
        <taxon>Bacillati</taxon>
        <taxon>Bacillota</taxon>
        <taxon>Bacilli</taxon>
        <taxon>Bacillales</taxon>
        <taxon>Paenibacillaceae</taxon>
        <taxon>Paenibacillus</taxon>
    </lineage>
</organism>
<sequence>MDRSQKGALDQEIKEHMMATHLAHPHFGYRKKRKLSSYTPSVVCPNQTAWKRFSNLFPFHQLHLTFFYFNHYITLMVTPQAKFTVNRAP</sequence>
<dbReference type="OrthoDB" id="9781005at2"/>
<accession>A0A1R1AVV7</accession>
<evidence type="ECO:0000313" key="2">
    <source>
        <dbReference type="Proteomes" id="UP000187074"/>
    </source>
</evidence>
<protein>
    <submittedName>
        <fullName evidence="1">Uncharacterized protein</fullName>
    </submittedName>
</protein>
<reference evidence="1 2" key="1">
    <citation type="submission" date="2016-11" db="EMBL/GenBank/DDBJ databases">
        <title>Paenibacillus species isolates.</title>
        <authorList>
            <person name="Beno S.M."/>
        </authorList>
    </citation>
    <scope>NUCLEOTIDE SEQUENCE [LARGE SCALE GENOMIC DNA]</scope>
    <source>
        <strain evidence="1 2">FSL F4-0100</strain>
    </source>
</reference>
<gene>
    <name evidence="1" type="ORF">BK123_25395</name>
</gene>
<dbReference type="EMBL" id="MRTF01000009">
    <property type="protein sequence ID" value="OME89705.1"/>
    <property type="molecule type" value="Genomic_DNA"/>
</dbReference>
<name>A0A1R1AVV7_PAELA</name>
<dbReference type="Proteomes" id="UP000187074">
    <property type="component" value="Unassembled WGS sequence"/>
</dbReference>
<evidence type="ECO:0000313" key="1">
    <source>
        <dbReference type="EMBL" id="OME89705.1"/>
    </source>
</evidence>